<reference evidence="1" key="1">
    <citation type="submission" date="2020-06" db="EMBL/GenBank/DDBJ databases">
        <title>REHAB project genomes.</title>
        <authorList>
            <person name="Shaw L.P."/>
        </authorList>
    </citation>
    <scope>NUCLEOTIDE SEQUENCE</scope>
    <source>
        <strain evidence="1">RHBSTW-00268</strain>
        <plasmid evidence="1">unnamed</plasmid>
    </source>
</reference>
<dbReference type="REBASE" id="412474">
    <property type="entry name" value="Kqu268ORF27600P"/>
</dbReference>
<proteinExistence type="predicted"/>
<dbReference type="EMBL" id="CP055341">
    <property type="protein sequence ID" value="QLO02004.1"/>
    <property type="molecule type" value="Genomic_DNA"/>
</dbReference>
<dbReference type="AlphaFoldDB" id="A0A7D6FHI8"/>
<accession>A0A7D6FHI8</accession>
<evidence type="ECO:0008006" key="2">
    <source>
        <dbReference type="Google" id="ProtNLM"/>
    </source>
</evidence>
<geneLocation type="plasmid" evidence="1">
    <name>unnamed</name>
</geneLocation>
<gene>
    <name evidence="1" type="ORF">HV140_27595</name>
</gene>
<protein>
    <recommendedName>
        <fullName evidence="2">DNA methylase</fullName>
    </recommendedName>
</protein>
<keyword evidence="1" id="KW-0614">Plasmid</keyword>
<sequence>MAISPSHSLGQIIGYAMELAFFEIIKDSVSDGGYYVDRQGPRPARNNRKKVTWVDYNQNKHDLDFVIEKNGTDEVVGIPVAFIESAWRRYTKHSVNKAGEIANALIPLRVTYQGHNPFVGAIVAGEWTVGGLTHMKSQGINVVYIPVPVIVNAFECVGVDFNFNEDTSTDDLQYQVDKWSSLSDDHKWSVVDNLIESTNPYFYDFIVELRTHLSRRIDRIIIIPLYGDVLYAGTLDEAIDVIHHFDSALDYAQSLDLKKIEIQLRFSNLDKIDASFTSKQDAIEWLELNKSY</sequence>
<name>A0A7D6FHI8_9ENTR</name>
<evidence type="ECO:0000313" key="1">
    <source>
        <dbReference type="EMBL" id="QLO02004.1"/>
    </source>
</evidence>
<organism evidence="1">
    <name type="scientific">Klebsiella quasipneumoniae</name>
    <dbReference type="NCBI Taxonomy" id="1463165"/>
    <lineage>
        <taxon>Bacteria</taxon>
        <taxon>Pseudomonadati</taxon>
        <taxon>Pseudomonadota</taxon>
        <taxon>Gammaproteobacteria</taxon>
        <taxon>Enterobacterales</taxon>
        <taxon>Enterobacteriaceae</taxon>
        <taxon>Klebsiella/Raoultella group</taxon>
        <taxon>Klebsiella</taxon>
        <taxon>Klebsiella pneumoniae complex</taxon>
    </lineage>
</organism>